<keyword evidence="12" id="KW-1185">Reference proteome</keyword>
<keyword evidence="2" id="KW-0813">Transport</keyword>
<dbReference type="InterPro" id="IPR003439">
    <property type="entry name" value="ABC_transporter-like_ATP-bd"/>
</dbReference>
<feature type="domain" description="ABC transporter" evidence="10">
    <location>
        <begin position="9"/>
        <end position="244"/>
    </location>
</feature>
<evidence type="ECO:0000259" key="10">
    <source>
        <dbReference type="PROSITE" id="PS50893"/>
    </source>
</evidence>
<dbReference type="FunFam" id="3.40.50.300:FF:000127">
    <property type="entry name" value="Ribose import ATP-binding protein RbsA"/>
    <property type="match status" value="1"/>
</dbReference>
<dbReference type="GO" id="GO:0005886">
    <property type="term" value="C:plasma membrane"/>
    <property type="evidence" value="ECO:0007669"/>
    <property type="project" value="UniProtKB-SubCell"/>
</dbReference>
<dbReference type="PROSITE" id="PS50893">
    <property type="entry name" value="ABC_TRANSPORTER_2"/>
    <property type="match status" value="2"/>
</dbReference>
<dbReference type="GO" id="GO:0005524">
    <property type="term" value="F:ATP binding"/>
    <property type="evidence" value="ECO:0007669"/>
    <property type="project" value="UniProtKB-KW"/>
</dbReference>
<keyword evidence="4" id="KW-0677">Repeat</keyword>
<name>A0A495QX52_9ACTN</name>
<evidence type="ECO:0000256" key="9">
    <source>
        <dbReference type="SAM" id="MobiDB-lite"/>
    </source>
</evidence>
<dbReference type="RefSeq" id="WP_121432384.1">
    <property type="nucleotide sequence ID" value="NZ_RBWU01000001.1"/>
</dbReference>
<dbReference type="InterPro" id="IPR027417">
    <property type="entry name" value="P-loop_NTPase"/>
</dbReference>
<dbReference type="Pfam" id="PF00005">
    <property type="entry name" value="ABC_tran"/>
    <property type="match status" value="2"/>
</dbReference>
<dbReference type="PANTHER" id="PTHR43790:SF9">
    <property type="entry name" value="GALACTOFURANOSE TRANSPORTER ATP-BINDING PROTEIN YTFR"/>
    <property type="match status" value="1"/>
</dbReference>
<evidence type="ECO:0000256" key="6">
    <source>
        <dbReference type="ARBA" id="ARBA00022840"/>
    </source>
</evidence>
<dbReference type="InterPro" id="IPR017871">
    <property type="entry name" value="ABC_transporter-like_CS"/>
</dbReference>
<evidence type="ECO:0000256" key="8">
    <source>
        <dbReference type="ARBA" id="ARBA00023136"/>
    </source>
</evidence>
<feature type="region of interest" description="Disordered" evidence="9">
    <location>
        <begin position="497"/>
        <end position="516"/>
    </location>
</feature>
<dbReference type="CDD" id="cd03216">
    <property type="entry name" value="ABC_Carb_Monos_I"/>
    <property type="match status" value="1"/>
</dbReference>
<accession>A0A495QX52</accession>
<comment type="caution">
    <text evidence="11">The sequence shown here is derived from an EMBL/GenBank/DDBJ whole genome shotgun (WGS) entry which is preliminary data.</text>
</comment>
<sequence length="516" mass="55146">MTGDATPVLEAVRISKRYPGVLANDDVSLAVRPGEIHAIVGENGAGKSTLMKILYGEDRPDQGTLRVAGREARFATPRAAIAAGIGLVHQHFMLADNLPVWENVVIGAETRRRGLLDGPSARTRIAEIGGSYGLSVDPDRTVGDLSVGERQRVEIIKVLYRDARVIILDEPTAVLVPAEVDRLLDSLRSLRTRGISVLFISHKLDEVLAAADRITVMRAGRVAGTVDRADATKDGLAEMMVGGRLPDVPSRAAAPRDEVVLSLRGVAAAVPDRPPIEDVSLTVHAGEIVGLAGIEGNGQNEVLDAVLGLLPVRAGTIDLGDRELTPLGAAERRRLGLASIAADRHRHGMLLRAALWENLLLGNERLRGSLRPWRIDRRAVKNATTEVIREYGVKAPGAGTPAYALSGGNQQKFVFGREMSTRPKVLLAAHPTRGVDVGAQAQLWRHLREARDNGLAVLLVSADLDELIALSDTVYVAFSGRVTGPIPAGHLTPRRLGALMTGRDDADPGRVEGAGR</sequence>
<evidence type="ECO:0000256" key="1">
    <source>
        <dbReference type="ARBA" id="ARBA00004202"/>
    </source>
</evidence>
<feature type="domain" description="ABC transporter" evidence="10">
    <location>
        <begin position="261"/>
        <end position="504"/>
    </location>
</feature>
<dbReference type="PANTHER" id="PTHR43790">
    <property type="entry name" value="CARBOHYDRATE TRANSPORT ATP-BINDING PROTEIN MG119-RELATED"/>
    <property type="match status" value="1"/>
</dbReference>
<evidence type="ECO:0000313" key="11">
    <source>
        <dbReference type="EMBL" id="RKS78765.1"/>
    </source>
</evidence>
<comment type="subcellular location">
    <subcellularLocation>
        <location evidence="1">Cell membrane</location>
        <topology evidence="1">Peripheral membrane protein</topology>
    </subcellularLocation>
</comment>
<gene>
    <name evidence="11" type="ORF">BZB76_0195</name>
</gene>
<evidence type="ECO:0000256" key="7">
    <source>
        <dbReference type="ARBA" id="ARBA00022967"/>
    </source>
</evidence>
<dbReference type="Gene3D" id="3.40.50.300">
    <property type="entry name" value="P-loop containing nucleotide triphosphate hydrolases"/>
    <property type="match status" value="2"/>
</dbReference>
<dbReference type="InterPro" id="IPR003593">
    <property type="entry name" value="AAA+_ATPase"/>
</dbReference>
<evidence type="ECO:0000256" key="5">
    <source>
        <dbReference type="ARBA" id="ARBA00022741"/>
    </source>
</evidence>
<dbReference type="AlphaFoldDB" id="A0A495QX52"/>
<dbReference type="OrthoDB" id="8039522at2"/>
<feature type="compositionally biased region" description="Basic and acidic residues" evidence="9">
    <location>
        <begin position="502"/>
        <end position="516"/>
    </location>
</feature>
<proteinExistence type="predicted"/>
<dbReference type="SMART" id="SM00382">
    <property type="entry name" value="AAA"/>
    <property type="match status" value="1"/>
</dbReference>
<dbReference type="Proteomes" id="UP000274601">
    <property type="component" value="Unassembled WGS sequence"/>
</dbReference>
<keyword evidence="7" id="KW-1278">Translocase</keyword>
<keyword evidence="8" id="KW-0472">Membrane</keyword>
<dbReference type="CDD" id="cd03215">
    <property type="entry name" value="ABC_Carb_Monos_II"/>
    <property type="match status" value="1"/>
</dbReference>
<dbReference type="GO" id="GO:0016887">
    <property type="term" value="F:ATP hydrolysis activity"/>
    <property type="evidence" value="ECO:0007669"/>
    <property type="project" value="InterPro"/>
</dbReference>
<dbReference type="EMBL" id="RBWU01000001">
    <property type="protein sequence ID" value="RKS78765.1"/>
    <property type="molecule type" value="Genomic_DNA"/>
</dbReference>
<dbReference type="SUPFAM" id="SSF52540">
    <property type="entry name" value="P-loop containing nucleoside triphosphate hydrolases"/>
    <property type="match status" value="2"/>
</dbReference>
<keyword evidence="5" id="KW-0547">Nucleotide-binding</keyword>
<evidence type="ECO:0000256" key="2">
    <source>
        <dbReference type="ARBA" id="ARBA00022448"/>
    </source>
</evidence>
<evidence type="ECO:0000313" key="12">
    <source>
        <dbReference type="Proteomes" id="UP000274601"/>
    </source>
</evidence>
<keyword evidence="6 11" id="KW-0067">ATP-binding</keyword>
<dbReference type="PROSITE" id="PS00211">
    <property type="entry name" value="ABC_TRANSPORTER_1"/>
    <property type="match status" value="2"/>
</dbReference>
<evidence type="ECO:0000256" key="3">
    <source>
        <dbReference type="ARBA" id="ARBA00022475"/>
    </source>
</evidence>
<keyword evidence="3" id="KW-1003">Cell membrane</keyword>
<reference evidence="11 12" key="1">
    <citation type="submission" date="2018-10" db="EMBL/GenBank/DDBJ databases">
        <title>Genomic Encyclopedia of Archaeal and Bacterial Type Strains, Phase II (KMG-II): from individual species to whole genera.</title>
        <authorList>
            <person name="Goeker M."/>
        </authorList>
    </citation>
    <scope>NUCLEOTIDE SEQUENCE [LARGE SCALE GENOMIC DNA]</scope>
    <source>
        <strain evidence="11 12">DSM 43383</strain>
    </source>
</reference>
<dbReference type="InterPro" id="IPR050107">
    <property type="entry name" value="ABC_carbohydrate_import_ATPase"/>
</dbReference>
<organism evidence="11 12">
    <name type="scientific">Actinomadura pelletieri DSM 43383</name>
    <dbReference type="NCBI Taxonomy" id="1120940"/>
    <lineage>
        <taxon>Bacteria</taxon>
        <taxon>Bacillati</taxon>
        <taxon>Actinomycetota</taxon>
        <taxon>Actinomycetes</taxon>
        <taxon>Streptosporangiales</taxon>
        <taxon>Thermomonosporaceae</taxon>
        <taxon>Actinomadura</taxon>
    </lineage>
</organism>
<protein>
    <submittedName>
        <fullName evidence="11">Nucleoside ABC transporter ATP-binding protein</fullName>
    </submittedName>
</protein>
<evidence type="ECO:0000256" key="4">
    <source>
        <dbReference type="ARBA" id="ARBA00022737"/>
    </source>
</evidence>